<keyword evidence="12" id="KW-1185">Reference proteome</keyword>
<dbReference type="AlphaFoldDB" id="A0A220UNH9"/>
<dbReference type="Pfam" id="PF20578">
    <property type="entry name" value="aBig_2"/>
    <property type="match status" value="2"/>
</dbReference>
<evidence type="ECO:0000256" key="7">
    <source>
        <dbReference type="PIRSR" id="PIRSR606710-1"/>
    </source>
</evidence>
<keyword evidence="3 9" id="KW-0732">Signal</keyword>
<feature type="site" description="Important for catalytic activity, responsible for pKa modulation of the active site Glu and correct orientation of both the proton donor and substrate" evidence="8">
    <location>
        <position position="203"/>
    </location>
</feature>
<dbReference type="InterPro" id="IPR013320">
    <property type="entry name" value="ConA-like_dom_sf"/>
</dbReference>
<dbReference type="RefSeq" id="WP_089067774.1">
    <property type="nucleotide sequence ID" value="NZ_CP022358.1"/>
</dbReference>
<dbReference type="EMBL" id="CP022358">
    <property type="protein sequence ID" value="ASK69223.1"/>
    <property type="molecule type" value="Genomic_DNA"/>
</dbReference>
<feature type="domain" description="LamG-like jellyroll fold" evidence="10">
    <location>
        <begin position="982"/>
        <end position="1110"/>
    </location>
</feature>
<dbReference type="Gene3D" id="2.60.120.200">
    <property type="match status" value="2"/>
</dbReference>
<proteinExistence type="inferred from homology"/>
<dbReference type="InterPro" id="IPR006558">
    <property type="entry name" value="LamG-like"/>
</dbReference>
<dbReference type="InterPro" id="IPR032291">
    <property type="entry name" value="Abn2_C"/>
</dbReference>
<dbReference type="PANTHER" id="PTHR43301">
    <property type="entry name" value="ARABINAN ENDO-1,5-ALPHA-L-ARABINOSIDASE"/>
    <property type="match status" value="1"/>
</dbReference>
<feature type="signal peptide" evidence="9">
    <location>
        <begin position="1"/>
        <end position="20"/>
    </location>
</feature>
<evidence type="ECO:0000256" key="6">
    <source>
        <dbReference type="ARBA" id="ARBA00023295"/>
    </source>
</evidence>
<dbReference type="PROSITE" id="PS51257">
    <property type="entry name" value="PROKAR_LIPOPROTEIN"/>
    <property type="match status" value="1"/>
</dbReference>
<evidence type="ECO:0000256" key="2">
    <source>
        <dbReference type="ARBA" id="ARBA00009865"/>
    </source>
</evidence>
<evidence type="ECO:0000256" key="5">
    <source>
        <dbReference type="ARBA" id="ARBA00023157"/>
    </source>
</evidence>
<dbReference type="SUPFAM" id="SSF49899">
    <property type="entry name" value="Concanavalin A-like lectins/glucanases"/>
    <property type="match status" value="2"/>
</dbReference>
<protein>
    <submittedName>
        <fullName evidence="11">Glycoside hydrolase</fullName>
    </submittedName>
</protein>
<dbReference type="Gene3D" id="2.115.10.20">
    <property type="entry name" value="Glycosyl hydrolase domain, family 43"/>
    <property type="match status" value="1"/>
</dbReference>
<dbReference type="PANTHER" id="PTHR43301:SF3">
    <property type="entry name" value="ARABINAN ENDO-1,5-ALPHA-L-ARABINOSIDASE A-RELATED"/>
    <property type="match status" value="1"/>
</dbReference>
<evidence type="ECO:0000256" key="8">
    <source>
        <dbReference type="PIRSR" id="PIRSR606710-2"/>
    </source>
</evidence>
<organism evidence="11 12">
    <name type="scientific">Shewanella bicestrii</name>
    <dbReference type="NCBI Taxonomy" id="2018305"/>
    <lineage>
        <taxon>Bacteria</taxon>
        <taxon>Pseudomonadati</taxon>
        <taxon>Pseudomonadota</taxon>
        <taxon>Gammaproteobacteria</taxon>
        <taxon>Alteromonadales</taxon>
        <taxon>Shewanellaceae</taxon>
        <taxon>Shewanella</taxon>
    </lineage>
</organism>
<dbReference type="GO" id="GO:0004553">
    <property type="term" value="F:hydrolase activity, hydrolyzing O-glycosyl compounds"/>
    <property type="evidence" value="ECO:0007669"/>
    <property type="project" value="InterPro"/>
</dbReference>
<evidence type="ECO:0000256" key="1">
    <source>
        <dbReference type="ARBA" id="ARBA00004834"/>
    </source>
</evidence>
<dbReference type="Gene3D" id="2.40.128.10">
    <property type="match status" value="1"/>
</dbReference>
<dbReference type="Proteomes" id="UP000198367">
    <property type="component" value="Chromosome"/>
</dbReference>
<dbReference type="SUPFAM" id="SSF75005">
    <property type="entry name" value="Arabinanase/levansucrase/invertase"/>
    <property type="match status" value="1"/>
</dbReference>
<evidence type="ECO:0000256" key="3">
    <source>
        <dbReference type="ARBA" id="ARBA00022729"/>
    </source>
</evidence>
<dbReference type="KEGG" id="sbj:CF168_10275"/>
<feature type="active site" description="Proton donor" evidence="7">
    <location>
        <position position="256"/>
    </location>
</feature>
<evidence type="ECO:0000259" key="10">
    <source>
        <dbReference type="SMART" id="SM00560"/>
    </source>
</evidence>
<reference evidence="11 12" key="1">
    <citation type="submission" date="2017-07" db="EMBL/GenBank/DDBJ databases">
        <title>Phenotypical and genomic characterization of a clinical isolate of Shewanella bicestrii sp. nov. producing an extended-spectrum beta-lactamase and a new oxacillinase variant.</title>
        <authorList>
            <person name="Jousset A.B."/>
            <person name="Bonnin R.A."/>
            <person name="Girlich D."/>
            <person name="Dabos L."/>
            <person name="Potron A."/>
            <person name="Dortet L."/>
            <person name="Glaser P."/>
            <person name="Naas T."/>
        </authorList>
    </citation>
    <scope>NUCLEOTIDE SEQUENCE [LARGE SCALE GENOMIC DNA]</scope>
    <source>
        <strain evidence="11 12">JAB-1</strain>
    </source>
</reference>
<evidence type="ECO:0000256" key="4">
    <source>
        <dbReference type="ARBA" id="ARBA00022801"/>
    </source>
</evidence>
<dbReference type="InterPro" id="IPR006710">
    <property type="entry name" value="Glyco_hydro_43"/>
</dbReference>
<dbReference type="InterPro" id="IPR050727">
    <property type="entry name" value="GH43_arabinanases"/>
</dbReference>
<name>A0A220UNH9_9GAMM</name>
<comment type="similarity">
    <text evidence="2">Belongs to the glycosyl hydrolase 43 family.</text>
</comment>
<dbReference type="InterPro" id="IPR046780">
    <property type="entry name" value="aBig_2"/>
</dbReference>
<comment type="pathway">
    <text evidence="1">Glycan metabolism; L-arabinan degradation.</text>
</comment>
<dbReference type="Pfam" id="PF04616">
    <property type="entry name" value="Glyco_hydro_43"/>
    <property type="match status" value="1"/>
</dbReference>
<feature type="active site" description="Proton acceptor" evidence="7">
    <location>
        <position position="60"/>
    </location>
</feature>
<dbReference type="Pfam" id="PF16369">
    <property type="entry name" value="GH43_C"/>
    <property type="match status" value="1"/>
</dbReference>
<evidence type="ECO:0000313" key="12">
    <source>
        <dbReference type="Proteomes" id="UP000198367"/>
    </source>
</evidence>
<dbReference type="Pfam" id="PF13385">
    <property type="entry name" value="Laminin_G_3"/>
    <property type="match status" value="2"/>
</dbReference>
<evidence type="ECO:0000313" key="11">
    <source>
        <dbReference type="EMBL" id="ASK69223.1"/>
    </source>
</evidence>
<keyword evidence="5" id="KW-1015">Disulfide bond</keyword>
<gene>
    <name evidence="11" type="ORF">CF168_10275</name>
</gene>
<evidence type="ECO:0000256" key="9">
    <source>
        <dbReference type="SAM" id="SignalP"/>
    </source>
</evidence>
<sequence>MVLKRSFVSASLIMALASCGGDDSSYSANDTNTFTPPAPVTSADPTIAGEVSYKNAVVHDPSIIKDTDGTYYVFGSHLAVASSTDLMNWTQIASDGAAKSSLFNTYESEIAEGTAWTGGFVGSWAPDVIKLADGKYHFYYDFCGGPDKIDCVSRSYLGMATSDNILGPYVNQGLILKSGQVGAENPGANGQNYNGFVDPNAIDPAVFYDKDGGLWMTYGSYSGGIWVMQLDPATGKPLADQGYGTKIMGGNYSAIEGSYVIYSPESEYYYMFTSFGGFAQKDGYNIRISRSKNPNGPYVDAAGLDMIGATAAGNIADYGVKLMGGFQFVAHPGDVGHDHGYLSPGHNSAFYDAQTGKYFLVFHTRFPDTGEGHSVRVHELFLNSDGWLVASPQRYAPINGDNIVDEIDVTGDYQFINHAKDINTAAHTSLHIKLSRTWTNKGNVSGDVTGTYQQGDDNQITLMLDNLGTFEGVLAWQWDPEQNKLMPTFSAISNDGVSIWGVKLTDKTTEEILTASANGISLPTEATEGKIALPTQGTRGSTIEWQSSDESVIRTDGTIIRPNVGEGDKVVTLTATIMVNGKKVTKTFQITVFAHKTYNRIAHYSFENNLKDSLGLFGDGQPTGDRIFKAGDAIGYATGFEGQALSLDGAHGVLLPSGIISSYEYTVSFWASPAVITGFTTAFFGAVNEQTAEDGSKFSNTWVSLLPQGWDGNTMFWSHNIDTSGSSVLETWFDGVTGERIAENTWSHLAFSVNKGLVKVFINGVERFSSGNLANYYTGAQGIFGLGVNYWDLPYNGLIDELKVYEAALTAEEVKALDIDKLADSELLSSATAILELGDLSAVRENIELPVTGPYASAITWVSSDPTIIDTRGTVNQPGREETDKVVTLTATLKLGQATQTKVFTATVKSKAPPTPVAVYSFEDNLNDSTANFGAGTVVGNLIGVEGGKISYMDGAVGKAAVFDGASGIVLPNNLIKDYTYSVSMWLNPEQLNKYTTALFGYATDSSWTSVLPGGQNDYERMVLWSGTAWYDGRTGFVMPKSQWTHLAYTVNGGDVKVYINGELKFTGANFPNIFSVPTTKFAVGVNFWDAPFKGAIDEIKFYDEAITEQDVADLFGESNQ</sequence>
<keyword evidence="4 11" id="KW-0378">Hydrolase</keyword>
<dbReference type="InterPro" id="IPR023296">
    <property type="entry name" value="Glyco_hydro_beta-prop_sf"/>
</dbReference>
<dbReference type="CDD" id="cd18832">
    <property type="entry name" value="GH43_GsAbnA-like"/>
    <property type="match status" value="1"/>
</dbReference>
<dbReference type="GO" id="GO:0005975">
    <property type="term" value="P:carbohydrate metabolic process"/>
    <property type="evidence" value="ECO:0007669"/>
    <property type="project" value="InterPro"/>
</dbReference>
<dbReference type="SMART" id="SM00560">
    <property type="entry name" value="LamGL"/>
    <property type="match status" value="1"/>
</dbReference>
<keyword evidence="6" id="KW-0326">Glycosidase</keyword>
<feature type="chain" id="PRO_5012239760" evidence="9">
    <location>
        <begin position="21"/>
        <end position="1121"/>
    </location>
</feature>
<accession>A0A220UNH9</accession>